<proteinExistence type="predicted"/>
<sequence length="88" mass="8930">MLPRRADAPQGGVEETATDATASDPPVGPESAPADVDSSGDREVVEEAAPEAGGEQQVDAAAPEPSTPSEGSEYAGPDPDTDDPEPEW</sequence>
<name>A0A399MZS1_9MICO</name>
<evidence type="ECO:0000256" key="1">
    <source>
        <dbReference type="SAM" id="MobiDB-lite"/>
    </source>
</evidence>
<comment type="caution">
    <text evidence="2">The sequence shown here is derived from an EMBL/GenBank/DDBJ whole genome shotgun (WGS) entry which is preliminary data.</text>
</comment>
<evidence type="ECO:0000313" key="2">
    <source>
        <dbReference type="EMBL" id="RIJ44091.1"/>
    </source>
</evidence>
<feature type="region of interest" description="Disordered" evidence="1">
    <location>
        <begin position="1"/>
        <end position="88"/>
    </location>
</feature>
<gene>
    <name evidence="2" type="ORF">DZF93_04155</name>
</gene>
<accession>A0A399MZS1</accession>
<dbReference type="EMBL" id="QWEA01000092">
    <property type="protein sequence ID" value="RIJ44091.1"/>
    <property type="molecule type" value="Genomic_DNA"/>
</dbReference>
<protein>
    <submittedName>
        <fullName evidence="2">Uncharacterized protein</fullName>
    </submittedName>
</protein>
<dbReference type="RefSeq" id="WP_094170796.1">
    <property type="nucleotide sequence ID" value="NZ_CP021038.1"/>
</dbReference>
<dbReference type="Proteomes" id="UP000266634">
    <property type="component" value="Unassembled WGS sequence"/>
</dbReference>
<evidence type="ECO:0000313" key="3">
    <source>
        <dbReference type="Proteomes" id="UP000266634"/>
    </source>
</evidence>
<dbReference type="AlphaFoldDB" id="A0A399MZS1"/>
<feature type="compositionally biased region" description="Acidic residues" evidence="1">
    <location>
        <begin position="79"/>
        <end position="88"/>
    </location>
</feature>
<organism evidence="2 3">
    <name type="scientific">Clavibacter michiganensis subsp. insidiosus</name>
    <dbReference type="NCBI Taxonomy" id="33014"/>
    <lineage>
        <taxon>Bacteria</taxon>
        <taxon>Bacillati</taxon>
        <taxon>Actinomycetota</taxon>
        <taxon>Actinomycetes</taxon>
        <taxon>Micrococcales</taxon>
        <taxon>Microbacteriaceae</taxon>
        <taxon>Clavibacter</taxon>
    </lineage>
</organism>
<reference evidence="2 3" key="1">
    <citation type="submission" date="2018-08" db="EMBL/GenBank/DDBJ databases">
        <title>Genome Sequence of Clavibacter michiganensis Subspecies type strains, and the Atypical Peach-Colored Strains Isolated from Tomato.</title>
        <authorList>
            <person name="Osdaghi E."/>
            <person name="Portier P."/>
            <person name="Briand M."/>
            <person name="Jacques M.-A."/>
        </authorList>
    </citation>
    <scope>NUCLEOTIDE SEQUENCE [LARGE SCALE GENOMIC DNA]</scope>
    <source>
        <strain evidence="2 3">CFBP 6488</strain>
    </source>
</reference>